<dbReference type="PROSITE" id="PS51035">
    <property type="entry name" value="BAG"/>
    <property type="match status" value="1"/>
</dbReference>
<keyword evidence="4" id="KW-1185">Reference proteome</keyword>
<dbReference type="InParanoid" id="D6WUP9"/>
<proteinExistence type="predicted"/>
<gene>
    <name evidence="3" type="primary">GLEAN_05382</name>
    <name evidence="3" type="ORF">TcasGA2_TC005382</name>
</gene>
<protein>
    <recommendedName>
        <fullName evidence="2">BAG domain-containing protein</fullName>
    </recommendedName>
</protein>
<dbReference type="EMBL" id="KQ971363">
    <property type="protein sequence ID" value="EFA07817.1"/>
    <property type="molecule type" value="Genomic_DNA"/>
</dbReference>
<evidence type="ECO:0000259" key="2">
    <source>
        <dbReference type="PROSITE" id="PS51035"/>
    </source>
</evidence>
<dbReference type="Pfam" id="PF02179">
    <property type="entry name" value="BAG"/>
    <property type="match status" value="1"/>
</dbReference>
<accession>D6WUP9</accession>
<evidence type="ECO:0000313" key="4">
    <source>
        <dbReference type="Proteomes" id="UP000007266"/>
    </source>
</evidence>
<dbReference type="InterPro" id="IPR036533">
    <property type="entry name" value="BAG_dom_sf"/>
</dbReference>
<dbReference type="InterPro" id="IPR003103">
    <property type="entry name" value="BAG_domain"/>
</dbReference>
<feature type="compositionally biased region" description="Acidic residues" evidence="1">
    <location>
        <begin position="16"/>
        <end position="26"/>
    </location>
</feature>
<evidence type="ECO:0000256" key="1">
    <source>
        <dbReference type="SAM" id="MobiDB-lite"/>
    </source>
</evidence>
<dbReference type="SUPFAM" id="SSF63491">
    <property type="entry name" value="BAG domain"/>
    <property type="match status" value="1"/>
</dbReference>
<sequence>MASCGKSADTEQVMALDDDSDDEAKAEEDSLTKKVMEYEESTLKEISNLTDEVEKTSDKIDEITDSSLFENYAEYLLQVIIKLDNIDPKNNRKIREARKDAIVFAQGTLQKLDKKMSQ</sequence>
<reference evidence="3 4" key="2">
    <citation type="journal article" date="2010" name="Nucleic Acids Res.">
        <title>BeetleBase in 2010: revisions to provide comprehensive genomic information for Tribolium castaneum.</title>
        <authorList>
            <person name="Kim H.S."/>
            <person name="Murphy T."/>
            <person name="Xia J."/>
            <person name="Caragea D."/>
            <person name="Park Y."/>
            <person name="Beeman R.W."/>
            <person name="Lorenzen M.D."/>
            <person name="Butcher S."/>
            <person name="Manak J.R."/>
            <person name="Brown S.J."/>
        </authorList>
    </citation>
    <scope>GENOME REANNOTATION</scope>
    <source>
        <strain evidence="3 4">Georgia GA2</strain>
    </source>
</reference>
<feature type="domain" description="BAG" evidence="2">
    <location>
        <begin position="74"/>
        <end position="116"/>
    </location>
</feature>
<organism evidence="3 4">
    <name type="scientific">Tribolium castaneum</name>
    <name type="common">Red flour beetle</name>
    <dbReference type="NCBI Taxonomy" id="7070"/>
    <lineage>
        <taxon>Eukaryota</taxon>
        <taxon>Metazoa</taxon>
        <taxon>Ecdysozoa</taxon>
        <taxon>Arthropoda</taxon>
        <taxon>Hexapoda</taxon>
        <taxon>Insecta</taxon>
        <taxon>Pterygota</taxon>
        <taxon>Neoptera</taxon>
        <taxon>Endopterygota</taxon>
        <taxon>Coleoptera</taxon>
        <taxon>Polyphaga</taxon>
        <taxon>Cucujiformia</taxon>
        <taxon>Tenebrionidae</taxon>
        <taxon>Tenebrionidae incertae sedis</taxon>
        <taxon>Tribolium</taxon>
    </lineage>
</organism>
<dbReference type="GO" id="GO:0051087">
    <property type="term" value="F:protein-folding chaperone binding"/>
    <property type="evidence" value="ECO:0007669"/>
    <property type="project" value="InterPro"/>
</dbReference>
<dbReference type="Proteomes" id="UP000007266">
    <property type="component" value="Linkage group 8"/>
</dbReference>
<name>D6WUP9_TRICA</name>
<dbReference type="AlphaFoldDB" id="D6WUP9"/>
<feature type="region of interest" description="Disordered" evidence="1">
    <location>
        <begin position="1"/>
        <end position="33"/>
    </location>
</feature>
<dbReference type="HOGENOM" id="CLU_2076132_0_0_1"/>
<reference evidence="3 4" key="1">
    <citation type="journal article" date="2008" name="Nature">
        <title>The genome of the model beetle and pest Tribolium castaneum.</title>
        <authorList>
            <consortium name="Tribolium Genome Sequencing Consortium"/>
            <person name="Richards S."/>
            <person name="Gibbs R.A."/>
            <person name="Weinstock G.M."/>
            <person name="Brown S.J."/>
            <person name="Denell R."/>
            <person name="Beeman R.W."/>
            <person name="Gibbs R."/>
            <person name="Beeman R.W."/>
            <person name="Brown S.J."/>
            <person name="Bucher G."/>
            <person name="Friedrich M."/>
            <person name="Grimmelikhuijzen C.J."/>
            <person name="Klingler M."/>
            <person name="Lorenzen M."/>
            <person name="Richards S."/>
            <person name="Roth S."/>
            <person name="Schroder R."/>
            <person name="Tautz D."/>
            <person name="Zdobnov E.M."/>
            <person name="Muzny D."/>
            <person name="Gibbs R.A."/>
            <person name="Weinstock G.M."/>
            <person name="Attaway T."/>
            <person name="Bell S."/>
            <person name="Buhay C.J."/>
            <person name="Chandrabose M.N."/>
            <person name="Chavez D."/>
            <person name="Clerk-Blankenburg K.P."/>
            <person name="Cree A."/>
            <person name="Dao M."/>
            <person name="Davis C."/>
            <person name="Chacko J."/>
            <person name="Dinh H."/>
            <person name="Dugan-Rocha S."/>
            <person name="Fowler G."/>
            <person name="Garner T.T."/>
            <person name="Garnes J."/>
            <person name="Gnirke A."/>
            <person name="Hawes A."/>
            <person name="Hernandez J."/>
            <person name="Hines S."/>
            <person name="Holder M."/>
            <person name="Hume J."/>
            <person name="Jhangiani S.N."/>
            <person name="Joshi V."/>
            <person name="Khan Z.M."/>
            <person name="Jackson L."/>
            <person name="Kovar C."/>
            <person name="Kowis A."/>
            <person name="Lee S."/>
            <person name="Lewis L.R."/>
            <person name="Margolis J."/>
            <person name="Morgan M."/>
            <person name="Nazareth L.V."/>
            <person name="Nguyen N."/>
            <person name="Okwuonu G."/>
            <person name="Parker D."/>
            <person name="Richards S."/>
            <person name="Ruiz S.J."/>
            <person name="Santibanez J."/>
            <person name="Savard J."/>
            <person name="Scherer S.E."/>
            <person name="Schneider B."/>
            <person name="Sodergren E."/>
            <person name="Tautz D."/>
            <person name="Vattahil S."/>
            <person name="Villasana D."/>
            <person name="White C.S."/>
            <person name="Wright R."/>
            <person name="Park Y."/>
            <person name="Beeman R.W."/>
            <person name="Lord J."/>
            <person name="Oppert B."/>
            <person name="Lorenzen M."/>
            <person name="Brown S."/>
            <person name="Wang L."/>
            <person name="Savard J."/>
            <person name="Tautz D."/>
            <person name="Richards S."/>
            <person name="Weinstock G."/>
            <person name="Gibbs R.A."/>
            <person name="Liu Y."/>
            <person name="Worley K."/>
            <person name="Weinstock G."/>
            <person name="Elsik C.G."/>
            <person name="Reese J.T."/>
            <person name="Elhaik E."/>
            <person name="Landan G."/>
            <person name="Graur D."/>
            <person name="Arensburger P."/>
            <person name="Atkinson P."/>
            <person name="Beeman R.W."/>
            <person name="Beidler J."/>
            <person name="Brown S.J."/>
            <person name="Demuth J.P."/>
            <person name="Drury D.W."/>
            <person name="Du Y.Z."/>
            <person name="Fujiwara H."/>
            <person name="Lorenzen M."/>
            <person name="Maselli V."/>
            <person name="Osanai M."/>
            <person name="Park Y."/>
            <person name="Robertson H.M."/>
            <person name="Tu Z."/>
            <person name="Wang J.J."/>
            <person name="Wang S."/>
            <person name="Richards S."/>
            <person name="Song H."/>
            <person name="Zhang L."/>
            <person name="Sodergren E."/>
            <person name="Werner D."/>
            <person name="Stanke M."/>
            <person name="Morgenstern B."/>
            <person name="Solovyev V."/>
            <person name="Kosarev P."/>
            <person name="Brown G."/>
            <person name="Chen H.C."/>
            <person name="Ermolaeva O."/>
            <person name="Hlavina W."/>
            <person name="Kapustin Y."/>
            <person name="Kiryutin B."/>
            <person name="Kitts P."/>
            <person name="Maglott D."/>
            <person name="Pruitt K."/>
            <person name="Sapojnikov V."/>
            <person name="Souvorov A."/>
            <person name="Mackey A.J."/>
            <person name="Waterhouse R.M."/>
            <person name="Wyder S."/>
            <person name="Zdobnov E.M."/>
            <person name="Zdobnov E.M."/>
            <person name="Wyder S."/>
            <person name="Kriventseva E.V."/>
            <person name="Kadowaki T."/>
            <person name="Bork P."/>
            <person name="Aranda M."/>
            <person name="Bao R."/>
            <person name="Beermann A."/>
            <person name="Berns N."/>
            <person name="Bolognesi R."/>
            <person name="Bonneton F."/>
            <person name="Bopp D."/>
            <person name="Brown S.J."/>
            <person name="Bucher G."/>
            <person name="Butts T."/>
            <person name="Chaumot A."/>
            <person name="Denell R.E."/>
            <person name="Ferrier D.E."/>
            <person name="Friedrich M."/>
            <person name="Gordon C.M."/>
            <person name="Jindra M."/>
            <person name="Klingler M."/>
            <person name="Lan Q."/>
            <person name="Lattorff H.M."/>
            <person name="Laudet V."/>
            <person name="von Levetsow C."/>
            <person name="Liu Z."/>
            <person name="Lutz R."/>
            <person name="Lynch J.A."/>
            <person name="da Fonseca R.N."/>
            <person name="Posnien N."/>
            <person name="Reuter R."/>
            <person name="Roth S."/>
            <person name="Savard J."/>
            <person name="Schinko J.B."/>
            <person name="Schmitt C."/>
            <person name="Schoppmeier M."/>
            <person name="Schroder R."/>
            <person name="Shippy T.D."/>
            <person name="Simonnet F."/>
            <person name="Marques-Souza H."/>
            <person name="Tautz D."/>
            <person name="Tomoyasu Y."/>
            <person name="Trauner J."/>
            <person name="Van der Zee M."/>
            <person name="Vervoort M."/>
            <person name="Wittkopp N."/>
            <person name="Wimmer E.A."/>
            <person name="Yang X."/>
            <person name="Jones A.K."/>
            <person name="Sattelle D.B."/>
            <person name="Ebert P.R."/>
            <person name="Nelson D."/>
            <person name="Scott J.G."/>
            <person name="Beeman R.W."/>
            <person name="Muthukrishnan S."/>
            <person name="Kramer K.J."/>
            <person name="Arakane Y."/>
            <person name="Beeman R.W."/>
            <person name="Zhu Q."/>
            <person name="Hogenkamp D."/>
            <person name="Dixit R."/>
            <person name="Oppert B."/>
            <person name="Jiang H."/>
            <person name="Zou Z."/>
            <person name="Marshall J."/>
            <person name="Elpidina E."/>
            <person name="Vinokurov K."/>
            <person name="Oppert C."/>
            <person name="Zou Z."/>
            <person name="Evans J."/>
            <person name="Lu Z."/>
            <person name="Zhao P."/>
            <person name="Sumathipala N."/>
            <person name="Altincicek B."/>
            <person name="Vilcinskas A."/>
            <person name="Williams M."/>
            <person name="Hultmark D."/>
            <person name="Hetru C."/>
            <person name="Jiang H."/>
            <person name="Grimmelikhuijzen C.J."/>
            <person name="Hauser F."/>
            <person name="Cazzamali G."/>
            <person name="Williamson M."/>
            <person name="Park Y."/>
            <person name="Li B."/>
            <person name="Tanaka Y."/>
            <person name="Predel R."/>
            <person name="Neupert S."/>
            <person name="Schachtner J."/>
            <person name="Verleyen P."/>
            <person name="Raible F."/>
            <person name="Bork P."/>
            <person name="Friedrich M."/>
            <person name="Walden K.K."/>
            <person name="Robertson H.M."/>
            <person name="Angeli S."/>
            <person name="Foret S."/>
            <person name="Bucher G."/>
            <person name="Schuetz S."/>
            <person name="Maleszka R."/>
            <person name="Wimmer E.A."/>
            <person name="Beeman R.W."/>
            <person name="Lorenzen M."/>
            <person name="Tomoyasu Y."/>
            <person name="Miller S.C."/>
            <person name="Grossmann D."/>
            <person name="Bucher G."/>
        </authorList>
    </citation>
    <scope>NUCLEOTIDE SEQUENCE [LARGE SCALE GENOMIC DNA]</scope>
    <source>
        <strain evidence="3 4">Georgia GA2</strain>
    </source>
</reference>
<dbReference type="Gene3D" id="1.20.58.120">
    <property type="entry name" value="BAG domain"/>
    <property type="match status" value="1"/>
</dbReference>
<evidence type="ECO:0000313" key="3">
    <source>
        <dbReference type="EMBL" id="EFA07817.1"/>
    </source>
</evidence>